<feature type="active site" description="Proton donor" evidence="8">
    <location>
        <position position="359"/>
    </location>
</feature>
<dbReference type="RefSeq" id="WP_035285528.1">
    <property type="nucleotide sequence ID" value="NZ_AYXG01000165.1"/>
</dbReference>
<comment type="cofactor">
    <cofactor evidence="1 6 8 9">
        <name>pyridoxal 5'-phosphate</name>
        <dbReference type="ChEBI" id="CHEBI:597326"/>
    </cofactor>
</comment>
<feature type="binding site" evidence="6">
    <location>
        <position position="389"/>
    </location>
    <ligand>
        <name>pyridoxal 5'-phosphate</name>
        <dbReference type="ChEBI" id="CHEBI:597326"/>
    </ligand>
</feature>
<evidence type="ECO:0000256" key="1">
    <source>
        <dbReference type="ARBA" id="ARBA00001933"/>
    </source>
</evidence>
<dbReference type="HAMAP" id="MF_02120">
    <property type="entry name" value="LysA"/>
    <property type="match status" value="1"/>
</dbReference>
<feature type="binding site" evidence="6">
    <location>
        <begin position="293"/>
        <end position="296"/>
    </location>
    <ligand>
        <name>pyridoxal 5'-phosphate</name>
        <dbReference type="ChEBI" id="CHEBI:597326"/>
    </ligand>
</feature>
<dbReference type="PRINTS" id="PR01181">
    <property type="entry name" value="DAPDCRBXLASE"/>
</dbReference>
<feature type="binding site" evidence="6">
    <location>
        <position position="389"/>
    </location>
    <ligand>
        <name>substrate</name>
    </ligand>
</feature>
<dbReference type="Proteomes" id="UP000019277">
    <property type="component" value="Unassembled WGS sequence"/>
</dbReference>
<dbReference type="Gene3D" id="2.40.37.10">
    <property type="entry name" value="Lyase, Ornithine Decarboxylase, Chain A, domain 1"/>
    <property type="match status" value="1"/>
</dbReference>
<dbReference type="NCBIfam" id="TIGR01048">
    <property type="entry name" value="lysA"/>
    <property type="match status" value="1"/>
</dbReference>
<feature type="domain" description="Orn/DAP/Arg decarboxylase 2 N-terminal" evidence="10">
    <location>
        <begin position="61"/>
        <end position="300"/>
    </location>
</feature>
<comment type="similarity">
    <text evidence="6">Belongs to the Orn/Lys/Arg decarboxylase class-II family. LysA subfamily.</text>
</comment>
<evidence type="ECO:0000313" key="12">
    <source>
        <dbReference type="Proteomes" id="UP000019277"/>
    </source>
</evidence>
<evidence type="ECO:0000256" key="4">
    <source>
        <dbReference type="ARBA" id="ARBA00023154"/>
    </source>
</evidence>
<dbReference type="InterPro" id="IPR009006">
    <property type="entry name" value="Ala_racemase/Decarboxylase_C"/>
</dbReference>
<dbReference type="CDD" id="cd06828">
    <property type="entry name" value="PLPDE_III_DapDC"/>
    <property type="match status" value="1"/>
</dbReference>
<dbReference type="SUPFAM" id="SSF50621">
    <property type="entry name" value="Alanine racemase C-terminal domain-like"/>
    <property type="match status" value="1"/>
</dbReference>
<dbReference type="InterPro" id="IPR022644">
    <property type="entry name" value="De-COase2_N"/>
</dbReference>
<dbReference type="GO" id="GO:0008836">
    <property type="term" value="F:diaminopimelate decarboxylase activity"/>
    <property type="evidence" value="ECO:0007669"/>
    <property type="project" value="UniProtKB-UniRule"/>
</dbReference>
<organism evidence="11 12">
    <name type="scientific">Actinokineospora spheciospongiae</name>
    <dbReference type="NCBI Taxonomy" id="909613"/>
    <lineage>
        <taxon>Bacteria</taxon>
        <taxon>Bacillati</taxon>
        <taxon>Actinomycetota</taxon>
        <taxon>Actinomycetes</taxon>
        <taxon>Pseudonocardiales</taxon>
        <taxon>Pseudonocardiaceae</taxon>
        <taxon>Actinokineospora</taxon>
    </lineage>
</organism>
<proteinExistence type="inferred from homology"/>
<comment type="catalytic activity">
    <reaction evidence="6 9">
        <text>meso-2,6-diaminopimelate + H(+) = L-lysine + CO2</text>
        <dbReference type="Rhea" id="RHEA:15101"/>
        <dbReference type="ChEBI" id="CHEBI:15378"/>
        <dbReference type="ChEBI" id="CHEBI:16526"/>
        <dbReference type="ChEBI" id="CHEBI:32551"/>
        <dbReference type="ChEBI" id="CHEBI:57791"/>
        <dbReference type="EC" id="4.1.1.20"/>
    </reaction>
</comment>
<dbReference type="PANTHER" id="PTHR43727">
    <property type="entry name" value="DIAMINOPIMELATE DECARBOXYLASE"/>
    <property type="match status" value="1"/>
</dbReference>
<evidence type="ECO:0000313" key="11">
    <source>
        <dbReference type="EMBL" id="EWC60269.1"/>
    </source>
</evidence>
<gene>
    <name evidence="6" type="primary">lysA</name>
    <name evidence="11" type="ORF">UO65_4377</name>
</gene>
<dbReference type="UniPathway" id="UPA00034">
    <property type="reaction ID" value="UER00027"/>
</dbReference>
<dbReference type="eggNOG" id="COG0019">
    <property type="taxonomic scope" value="Bacteria"/>
</dbReference>
<feature type="binding site" evidence="6">
    <location>
        <position position="332"/>
    </location>
    <ligand>
        <name>substrate</name>
    </ligand>
</feature>
<dbReference type="EC" id="4.1.1.20" evidence="6 7"/>
<dbReference type="OrthoDB" id="9802241at2"/>
<keyword evidence="5 6" id="KW-0456">Lyase</keyword>
<name>W7J2A5_9PSEU</name>
<evidence type="ECO:0000256" key="8">
    <source>
        <dbReference type="PIRSR" id="PIRSR600183-50"/>
    </source>
</evidence>
<dbReference type="Pfam" id="PF02784">
    <property type="entry name" value="Orn_Arg_deC_N"/>
    <property type="match status" value="1"/>
</dbReference>
<dbReference type="InterPro" id="IPR002986">
    <property type="entry name" value="DAP_deCOOHase_LysA"/>
</dbReference>
<comment type="function">
    <text evidence="6">Specifically catalyzes the decarboxylation of meso-diaminopimelate (meso-DAP) to L-lysine.</text>
</comment>
<comment type="subunit">
    <text evidence="6">Homodimer.</text>
</comment>
<dbReference type="AlphaFoldDB" id="W7J2A5"/>
<evidence type="ECO:0000256" key="6">
    <source>
        <dbReference type="HAMAP-Rule" id="MF_02120"/>
    </source>
</evidence>
<sequence>MTLAEILPSLGALDPLPRGGLWPEGTRVGPDGDLLVGGVSMSGVAARFGTPCHVLDEPHARARAREFRAALPEAEVLFAGKSSPVRAVYRWMAEEGLSLDVCSAGEVEVARAAGVPGARVLLHGNAKTDDDLKAALAHGVRRIVVDSPAEVDTLGALCPAGQEVLIRVIPGVDARTHRAITTGVSGQKFGVAPEALPAVVDRIAAHPNLRLVGLHCHIGSQVGRVAAYEEAVRRMVSLFPGPLTTLDLGGGFAAPYRPGESTFDITGLANRVRIALRQECAARRLPVPNLLIEPGRAVIANAGLTLYRVVAVKPGFVAVDGGMSDNPRPSLYGARYAPRLIGRASGARRVPTAVVGRHCEAGDLIAEDVALPQDVHPGDVLAVPATGAYHYAMASNYNMTPRAAVVSVRDGQTDLRVRRETISDLLRRDLG</sequence>
<accession>W7J2A5</accession>
<keyword evidence="12" id="KW-1185">Reference proteome</keyword>
<feature type="binding site" evidence="6">
    <location>
        <position position="328"/>
    </location>
    <ligand>
        <name>substrate</name>
    </ligand>
</feature>
<feature type="binding site" evidence="6">
    <location>
        <position position="251"/>
    </location>
    <ligand>
        <name>pyridoxal 5'-phosphate</name>
        <dbReference type="ChEBI" id="CHEBI:597326"/>
    </ligand>
</feature>
<evidence type="ECO:0000259" key="10">
    <source>
        <dbReference type="Pfam" id="PF02784"/>
    </source>
</evidence>
<dbReference type="GO" id="GO:0030170">
    <property type="term" value="F:pyridoxal phosphate binding"/>
    <property type="evidence" value="ECO:0007669"/>
    <property type="project" value="UniProtKB-UniRule"/>
</dbReference>
<dbReference type="SUPFAM" id="SSF51419">
    <property type="entry name" value="PLP-binding barrel"/>
    <property type="match status" value="1"/>
</dbReference>
<keyword evidence="2 6" id="KW-0210">Decarboxylase</keyword>
<feature type="modified residue" description="N6-(pyridoxal phosphate)lysine" evidence="6 8">
    <location>
        <position position="81"/>
    </location>
</feature>
<dbReference type="FunFam" id="3.20.20.10:FF:000003">
    <property type="entry name" value="Diaminopimelate decarboxylase"/>
    <property type="match status" value="1"/>
</dbReference>
<keyword evidence="6" id="KW-0028">Amino-acid biosynthesis</keyword>
<evidence type="ECO:0000256" key="9">
    <source>
        <dbReference type="RuleBase" id="RU003738"/>
    </source>
</evidence>
<feature type="binding site" evidence="6">
    <location>
        <position position="360"/>
    </location>
    <ligand>
        <name>substrate</name>
    </ligand>
</feature>
<evidence type="ECO:0000256" key="3">
    <source>
        <dbReference type="ARBA" id="ARBA00022898"/>
    </source>
</evidence>
<dbReference type="PRINTS" id="PR01179">
    <property type="entry name" value="ODADCRBXLASE"/>
</dbReference>
<dbReference type="GO" id="GO:0009089">
    <property type="term" value="P:lysine biosynthetic process via diaminopimelate"/>
    <property type="evidence" value="ECO:0007669"/>
    <property type="project" value="UniProtKB-UniRule"/>
</dbReference>
<dbReference type="PATRIC" id="fig|909613.9.peg.4379"/>
<dbReference type="EMBL" id="AYXG01000165">
    <property type="protein sequence ID" value="EWC60269.1"/>
    <property type="molecule type" value="Genomic_DNA"/>
</dbReference>
<protein>
    <recommendedName>
        <fullName evidence="6 7">Diaminopimelate decarboxylase</fullName>
        <shortName evidence="6">DAP decarboxylase</shortName>
        <shortName evidence="6">DAPDC</shortName>
        <ecNumber evidence="6 7">4.1.1.20</ecNumber>
    </recommendedName>
</protein>
<dbReference type="InterPro" id="IPR029066">
    <property type="entry name" value="PLP-binding_barrel"/>
</dbReference>
<keyword evidence="3 6" id="KW-0663">Pyridoxal phosphate</keyword>
<keyword evidence="4 6" id="KW-0457">Lysine biosynthesis</keyword>
<dbReference type="PANTHER" id="PTHR43727:SF2">
    <property type="entry name" value="GROUP IV DECARBOXYLASE"/>
    <property type="match status" value="1"/>
</dbReference>
<feature type="binding site" evidence="6">
    <location>
        <position position="296"/>
    </location>
    <ligand>
        <name>substrate</name>
    </ligand>
</feature>
<comment type="pathway">
    <text evidence="6 9">Amino-acid biosynthesis; L-lysine biosynthesis via DAP pathway; L-lysine from DL-2,6-diaminopimelate: step 1/1.</text>
</comment>
<dbReference type="STRING" id="909613.UO65_4377"/>
<reference evidence="11 12" key="1">
    <citation type="journal article" date="2014" name="Genome Announc.">
        <title>Draft Genome Sequence of the Antitrypanosomally Active Sponge-Associated Bacterium Actinokineospora sp. Strain EG49.</title>
        <authorList>
            <person name="Harjes J."/>
            <person name="Ryu T."/>
            <person name="Abdelmohsen U.R."/>
            <person name="Moitinho-Silva L."/>
            <person name="Horn H."/>
            <person name="Ravasi T."/>
            <person name="Hentschel U."/>
        </authorList>
    </citation>
    <scope>NUCLEOTIDE SEQUENCE [LARGE SCALE GENOMIC DNA]</scope>
    <source>
        <strain evidence="11 12">EG49</strain>
    </source>
</reference>
<comment type="caution">
    <text evidence="11">The sequence shown here is derived from an EMBL/GenBank/DDBJ whole genome shotgun (WGS) entry which is preliminary data.</text>
</comment>
<dbReference type="InterPro" id="IPR000183">
    <property type="entry name" value="Orn/DAP/Arg_de-COase"/>
</dbReference>
<evidence type="ECO:0000256" key="7">
    <source>
        <dbReference type="NCBIfam" id="TIGR01048"/>
    </source>
</evidence>
<evidence type="ECO:0000256" key="2">
    <source>
        <dbReference type="ARBA" id="ARBA00022793"/>
    </source>
</evidence>
<evidence type="ECO:0000256" key="5">
    <source>
        <dbReference type="ARBA" id="ARBA00023239"/>
    </source>
</evidence>
<dbReference type="Gene3D" id="3.20.20.10">
    <property type="entry name" value="Alanine racemase"/>
    <property type="match status" value="1"/>
</dbReference>